<feature type="compositionally biased region" description="Basic and acidic residues" evidence="1">
    <location>
        <begin position="45"/>
        <end position="59"/>
    </location>
</feature>
<feature type="region of interest" description="Disordered" evidence="1">
    <location>
        <begin position="1"/>
        <end position="79"/>
    </location>
</feature>
<feature type="compositionally biased region" description="Low complexity" evidence="1">
    <location>
        <begin position="15"/>
        <end position="26"/>
    </location>
</feature>
<organism evidence="2 3">
    <name type="scientific">Roseisolibacter agri</name>
    <dbReference type="NCBI Taxonomy" id="2014610"/>
    <lineage>
        <taxon>Bacteria</taxon>
        <taxon>Pseudomonadati</taxon>
        <taxon>Gemmatimonadota</taxon>
        <taxon>Gemmatimonadia</taxon>
        <taxon>Gemmatimonadales</taxon>
        <taxon>Gemmatimonadaceae</taxon>
        <taxon>Roseisolibacter</taxon>
    </lineage>
</organism>
<sequence>MKKHSPRPIPDFSRHPQQPHQLHQLHAPGAHADDPGRSPAPMHTRAVDQDHRSEARDRSAPPARVKPHATSQKSGRRGQ</sequence>
<comment type="caution">
    <text evidence="2">The sequence shown here is derived from an EMBL/GenBank/DDBJ whole genome shotgun (WGS) entry which is preliminary data.</text>
</comment>
<reference evidence="2" key="1">
    <citation type="submission" date="2022-08" db="EMBL/GenBank/DDBJ databases">
        <title>Draft genome sequencing of Roseisolibacter agri AW1220.</title>
        <authorList>
            <person name="Tobiishi Y."/>
            <person name="Tonouchi A."/>
        </authorList>
    </citation>
    <scope>NUCLEOTIDE SEQUENCE</scope>
    <source>
        <strain evidence="2">AW1220</strain>
    </source>
</reference>
<dbReference type="AlphaFoldDB" id="A0AA37QL36"/>
<keyword evidence="3" id="KW-1185">Reference proteome</keyword>
<proteinExistence type="predicted"/>
<dbReference type="EMBL" id="BRXS01000012">
    <property type="protein sequence ID" value="GLC28560.1"/>
    <property type="molecule type" value="Genomic_DNA"/>
</dbReference>
<name>A0AA37QL36_9BACT</name>
<dbReference type="Proteomes" id="UP001161325">
    <property type="component" value="Unassembled WGS sequence"/>
</dbReference>
<dbReference type="RefSeq" id="WP_284352956.1">
    <property type="nucleotide sequence ID" value="NZ_BRXS01000012.1"/>
</dbReference>
<evidence type="ECO:0000313" key="3">
    <source>
        <dbReference type="Proteomes" id="UP001161325"/>
    </source>
</evidence>
<protein>
    <submittedName>
        <fullName evidence="2">Uncharacterized protein</fullName>
    </submittedName>
</protein>
<evidence type="ECO:0000256" key="1">
    <source>
        <dbReference type="SAM" id="MobiDB-lite"/>
    </source>
</evidence>
<accession>A0AA37QL36</accession>
<gene>
    <name evidence="2" type="ORF">rosag_50730</name>
</gene>
<evidence type="ECO:0000313" key="2">
    <source>
        <dbReference type="EMBL" id="GLC28560.1"/>
    </source>
</evidence>